<feature type="transmembrane region" description="Helical" evidence="6">
    <location>
        <begin position="252"/>
        <end position="274"/>
    </location>
</feature>
<dbReference type="Proteomes" id="UP001341840">
    <property type="component" value="Unassembled WGS sequence"/>
</dbReference>
<evidence type="ECO:0000256" key="2">
    <source>
        <dbReference type="ARBA" id="ARBA00007635"/>
    </source>
</evidence>
<feature type="transmembrane region" description="Helical" evidence="6">
    <location>
        <begin position="141"/>
        <end position="159"/>
    </location>
</feature>
<feature type="transmembrane region" description="Helical" evidence="6">
    <location>
        <begin position="109"/>
        <end position="129"/>
    </location>
</feature>
<keyword evidence="9" id="KW-1185">Reference proteome</keyword>
<feature type="transmembrane region" description="Helical" evidence="6">
    <location>
        <begin position="217"/>
        <end position="240"/>
    </location>
</feature>
<dbReference type="InterPro" id="IPR037185">
    <property type="entry name" value="EmrE-like"/>
</dbReference>
<evidence type="ECO:0000256" key="1">
    <source>
        <dbReference type="ARBA" id="ARBA00004141"/>
    </source>
</evidence>
<name>A0ABU6QE58_9FABA</name>
<evidence type="ECO:0000256" key="3">
    <source>
        <dbReference type="ARBA" id="ARBA00022692"/>
    </source>
</evidence>
<evidence type="ECO:0000256" key="6">
    <source>
        <dbReference type="RuleBase" id="RU363077"/>
    </source>
</evidence>
<feature type="transmembrane region" description="Helical" evidence="6">
    <location>
        <begin position="185"/>
        <end position="205"/>
    </location>
</feature>
<keyword evidence="3 6" id="KW-0812">Transmembrane</keyword>
<evidence type="ECO:0000313" key="8">
    <source>
        <dbReference type="EMBL" id="MED6109766.1"/>
    </source>
</evidence>
<accession>A0ABU6QE58</accession>
<feature type="transmembrane region" description="Helical" evidence="6">
    <location>
        <begin position="79"/>
        <end position="97"/>
    </location>
</feature>
<evidence type="ECO:0000259" key="7">
    <source>
        <dbReference type="Pfam" id="PF00892"/>
    </source>
</evidence>
<comment type="similarity">
    <text evidence="2 6">Belongs to the drug/metabolite transporter (DMT) superfamily. Plant drug/metabolite exporter (P-DME) (TC 2.A.7.4) family.</text>
</comment>
<evidence type="ECO:0000256" key="4">
    <source>
        <dbReference type="ARBA" id="ARBA00022989"/>
    </source>
</evidence>
<gene>
    <name evidence="8" type="ORF">PIB30_036601</name>
</gene>
<reference evidence="8 9" key="1">
    <citation type="journal article" date="2023" name="Plants (Basel)">
        <title>Bridging the Gap: Combining Genomics and Transcriptomics Approaches to Understand Stylosanthes scabra, an Orphan Legume from the Brazilian Caatinga.</title>
        <authorList>
            <person name="Ferreira-Neto J.R.C."/>
            <person name="da Silva M.D."/>
            <person name="Binneck E."/>
            <person name="de Melo N.F."/>
            <person name="da Silva R.H."/>
            <person name="de Melo A.L.T.M."/>
            <person name="Pandolfi V."/>
            <person name="Bustamante F.O."/>
            <person name="Brasileiro-Vidal A.C."/>
            <person name="Benko-Iseppon A.M."/>
        </authorList>
    </citation>
    <scope>NUCLEOTIDE SEQUENCE [LARGE SCALE GENOMIC DNA]</scope>
    <source>
        <tissue evidence="8">Leaves</tissue>
    </source>
</reference>
<evidence type="ECO:0000256" key="5">
    <source>
        <dbReference type="ARBA" id="ARBA00023136"/>
    </source>
</evidence>
<comment type="subcellular location">
    <subcellularLocation>
        <location evidence="1 6">Membrane</location>
        <topology evidence="1 6">Multi-pass membrane protein</topology>
    </subcellularLocation>
</comment>
<proteinExistence type="inferred from homology"/>
<dbReference type="EMBL" id="JASCZI010000180">
    <property type="protein sequence ID" value="MED6109766.1"/>
    <property type="molecule type" value="Genomic_DNA"/>
</dbReference>
<feature type="domain" description="EamA" evidence="7">
    <location>
        <begin position="19"/>
        <end position="157"/>
    </location>
</feature>
<dbReference type="InterPro" id="IPR000620">
    <property type="entry name" value="EamA_dom"/>
</dbReference>
<organism evidence="8 9">
    <name type="scientific">Stylosanthes scabra</name>
    <dbReference type="NCBI Taxonomy" id="79078"/>
    <lineage>
        <taxon>Eukaryota</taxon>
        <taxon>Viridiplantae</taxon>
        <taxon>Streptophyta</taxon>
        <taxon>Embryophyta</taxon>
        <taxon>Tracheophyta</taxon>
        <taxon>Spermatophyta</taxon>
        <taxon>Magnoliopsida</taxon>
        <taxon>eudicotyledons</taxon>
        <taxon>Gunneridae</taxon>
        <taxon>Pentapetalae</taxon>
        <taxon>rosids</taxon>
        <taxon>fabids</taxon>
        <taxon>Fabales</taxon>
        <taxon>Fabaceae</taxon>
        <taxon>Papilionoideae</taxon>
        <taxon>50 kb inversion clade</taxon>
        <taxon>dalbergioids sensu lato</taxon>
        <taxon>Dalbergieae</taxon>
        <taxon>Pterocarpus clade</taxon>
        <taxon>Stylosanthes</taxon>
    </lineage>
</organism>
<dbReference type="Pfam" id="PF00892">
    <property type="entry name" value="EamA"/>
    <property type="match status" value="1"/>
</dbReference>
<feature type="transmembrane region" description="Helical" evidence="6">
    <location>
        <begin position="43"/>
        <end position="67"/>
    </location>
</feature>
<sequence>MASGRYYWWYINVVPFCAMVTVECFSVVTSVLFKAATEKGLSYYVFIAYSYAISTFILLLPLPFIFTRSSGLPTFKASLLGRTFLLGVLGFIFQLIAYKGLEFSSPTLASALSNLIPAFTYVLAILFRMEKATLKSSSTQAKIIGSVVSIIGALVVTLYKGPTVLPASSTLSPPLSSSSSSQGDWVLGGFLLAASYTLPPLWYIVQTQVMEQYPVELVVVFLYNLCGTLISVPAACLLLESSFSFWRLKPDITLVAVIFSGFCGTLVSVVHTWGVHLKGPVYVSAFKPLSVVIAAAMSVVFLGDALFLGSVIGAGILSIGFHAVLWGKAKSTAELSEEYCLNRKLSTCNSTTPLLRSKQRKQSYPI</sequence>
<feature type="transmembrane region" description="Helical" evidence="6">
    <location>
        <begin position="281"/>
        <end position="301"/>
    </location>
</feature>
<feature type="transmembrane region" description="Helical" evidence="6">
    <location>
        <begin position="307"/>
        <end position="326"/>
    </location>
</feature>
<dbReference type="PANTHER" id="PTHR31218">
    <property type="entry name" value="WAT1-RELATED PROTEIN"/>
    <property type="match status" value="1"/>
</dbReference>
<keyword evidence="4 6" id="KW-1133">Transmembrane helix</keyword>
<protein>
    <recommendedName>
        <fullName evidence="6">WAT1-related protein</fullName>
    </recommendedName>
</protein>
<feature type="transmembrane region" description="Helical" evidence="6">
    <location>
        <begin position="7"/>
        <end position="31"/>
    </location>
</feature>
<comment type="caution">
    <text evidence="8">The sequence shown here is derived from an EMBL/GenBank/DDBJ whole genome shotgun (WGS) entry which is preliminary data.</text>
</comment>
<dbReference type="SUPFAM" id="SSF103481">
    <property type="entry name" value="Multidrug resistance efflux transporter EmrE"/>
    <property type="match status" value="2"/>
</dbReference>
<evidence type="ECO:0000313" key="9">
    <source>
        <dbReference type="Proteomes" id="UP001341840"/>
    </source>
</evidence>
<dbReference type="InterPro" id="IPR030184">
    <property type="entry name" value="WAT1-related"/>
</dbReference>
<keyword evidence="5 6" id="KW-0472">Membrane</keyword>